<gene>
    <name evidence="1" type="ORF">SAMN02745195_02256</name>
</gene>
<reference evidence="2" key="1">
    <citation type="submission" date="2016-11" db="EMBL/GenBank/DDBJ databases">
        <authorList>
            <person name="Varghese N."/>
            <person name="Submissions S."/>
        </authorList>
    </citation>
    <scope>NUCLEOTIDE SEQUENCE [LARGE SCALE GENOMIC DNA]</scope>
    <source>
        <strain evidence="2">DSM 18761</strain>
    </source>
</reference>
<dbReference type="AlphaFoldDB" id="A0A1M5AC97"/>
<evidence type="ECO:0000313" key="1">
    <source>
        <dbReference type="EMBL" id="SHF27893.1"/>
    </source>
</evidence>
<keyword evidence="2" id="KW-1185">Reference proteome</keyword>
<accession>A0A1M5AC97</accession>
<sequence>AIVVGVLAVISPTFREGIVNMVQHALDYASNFFNNAVQGK</sequence>
<dbReference type="Proteomes" id="UP000184127">
    <property type="component" value="Unassembled WGS sequence"/>
</dbReference>
<proteinExistence type="predicted"/>
<name>A0A1M5AC97_9THEO</name>
<evidence type="ECO:0000313" key="2">
    <source>
        <dbReference type="Proteomes" id="UP000184127"/>
    </source>
</evidence>
<protein>
    <submittedName>
        <fullName evidence="1">Uncharacterized protein</fullName>
    </submittedName>
</protein>
<organism evidence="1 2">
    <name type="scientific">Thermoanaerobacter uzonensis DSM 18761</name>
    <dbReference type="NCBI Taxonomy" id="1123369"/>
    <lineage>
        <taxon>Bacteria</taxon>
        <taxon>Bacillati</taxon>
        <taxon>Bacillota</taxon>
        <taxon>Clostridia</taxon>
        <taxon>Thermoanaerobacterales</taxon>
        <taxon>Thermoanaerobacteraceae</taxon>
        <taxon>Thermoanaerobacter</taxon>
    </lineage>
</organism>
<feature type="non-terminal residue" evidence="1">
    <location>
        <position position="1"/>
    </location>
</feature>
<dbReference type="EMBL" id="FQUR01000022">
    <property type="protein sequence ID" value="SHF27893.1"/>
    <property type="molecule type" value="Genomic_DNA"/>
</dbReference>